<sequence length="393" mass="45257">MEINVIYNGEKRGTISFFEVPKTVIAAKQMGFEVRWNHSEKELELSSVFFQKNVVIVSEDESITIDEKETAKLLQSFLEEAGINSVILKKEQHIKYENPVSLFIRIKILRRKDTSSLFTGFVYNNKIEKKEIQNCFNGEHTPYIIKLSHSDEFDEVTAPFLDCIAYFPADYLIDEKKFIEEFALYLSYGIIRSILGDHELEVHPRKINELIQLKNDHVQKVKEIPKKETEIKSDPKPKKMETAEVYFDYTVKPQSNNEKYTIIGSLIIKNSGNVDLINPTIGIRITPGDKADFGGQILPPSMVDVLAVQGSEGSYGWQYVGEDWLEKGMGKGEYWIQPIQYLTIAPNETEGLRQFHINFEKLDRKKTIIVEGFVLFQEQNLSFASNNKIIMSF</sequence>
<name>A0A926N7U6_9BACI</name>
<gene>
    <name evidence="1" type="ORF">IC621_01955</name>
</gene>
<dbReference type="RefSeq" id="WP_191155211.1">
    <property type="nucleotide sequence ID" value="NZ_JACXAI010000002.1"/>
</dbReference>
<organism evidence="1 2">
    <name type="scientific">Metabacillus arenae</name>
    <dbReference type="NCBI Taxonomy" id="2771434"/>
    <lineage>
        <taxon>Bacteria</taxon>
        <taxon>Bacillati</taxon>
        <taxon>Bacillota</taxon>
        <taxon>Bacilli</taxon>
        <taxon>Bacillales</taxon>
        <taxon>Bacillaceae</taxon>
        <taxon>Metabacillus</taxon>
    </lineage>
</organism>
<reference evidence="1" key="1">
    <citation type="submission" date="2020-09" db="EMBL/GenBank/DDBJ databases">
        <title>A novel bacterium of genus Bacillus, isolated from South China Sea.</title>
        <authorList>
            <person name="Huang H."/>
            <person name="Mo K."/>
            <person name="Hu Y."/>
        </authorList>
    </citation>
    <scope>NUCLEOTIDE SEQUENCE</scope>
    <source>
        <strain evidence="1">IB182487</strain>
    </source>
</reference>
<evidence type="ECO:0000313" key="2">
    <source>
        <dbReference type="Proteomes" id="UP000626844"/>
    </source>
</evidence>
<dbReference type="AlphaFoldDB" id="A0A926N7U6"/>
<protein>
    <submittedName>
        <fullName evidence="1">Uncharacterized protein</fullName>
    </submittedName>
</protein>
<keyword evidence="2" id="KW-1185">Reference proteome</keyword>
<comment type="caution">
    <text evidence="1">The sequence shown here is derived from an EMBL/GenBank/DDBJ whole genome shotgun (WGS) entry which is preliminary data.</text>
</comment>
<dbReference type="EMBL" id="JACXAI010000002">
    <property type="protein sequence ID" value="MBD1378982.1"/>
    <property type="molecule type" value="Genomic_DNA"/>
</dbReference>
<accession>A0A926N7U6</accession>
<evidence type="ECO:0000313" key="1">
    <source>
        <dbReference type="EMBL" id="MBD1378982.1"/>
    </source>
</evidence>
<dbReference type="Proteomes" id="UP000626844">
    <property type="component" value="Unassembled WGS sequence"/>
</dbReference>
<proteinExistence type="predicted"/>